<evidence type="ECO:0000313" key="3">
    <source>
        <dbReference type="EMBL" id="KAA1159795.1"/>
    </source>
</evidence>
<gene>
    <name evidence="3" type="ORF">EU508_11735</name>
</gene>
<organism evidence="3 4">
    <name type="scientific">Pseudoalteromonas fuliginea</name>
    <dbReference type="NCBI Taxonomy" id="1872678"/>
    <lineage>
        <taxon>Bacteria</taxon>
        <taxon>Pseudomonadati</taxon>
        <taxon>Pseudomonadota</taxon>
        <taxon>Gammaproteobacteria</taxon>
        <taxon>Alteromonadales</taxon>
        <taxon>Pseudoalteromonadaceae</taxon>
        <taxon>Pseudoalteromonas</taxon>
    </lineage>
</organism>
<dbReference type="PRINTS" id="PR01490">
    <property type="entry name" value="RTXTOXIND"/>
</dbReference>
<protein>
    <submittedName>
        <fullName evidence="3">HlyD family efflux transporter periplasmic adaptor subunit</fullName>
    </submittedName>
</protein>
<dbReference type="Proteomes" id="UP000324162">
    <property type="component" value="Unassembled WGS sequence"/>
</dbReference>
<dbReference type="PANTHER" id="PTHR30438">
    <property type="entry name" value="36 KDA ANTIGEN-RELATED"/>
    <property type="match status" value="1"/>
</dbReference>
<dbReference type="RefSeq" id="WP_149614443.1">
    <property type="nucleotide sequence ID" value="NZ_SEUK01000050.1"/>
</dbReference>
<feature type="domain" description="Multidrug resistance protein MdtA-like barrel-sandwich hybrid" evidence="2">
    <location>
        <begin position="40"/>
        <end position="233"/>
    </location>
</feature>
<dbReference type="SUPFAM" id="SSF111369">
    <property type="entry name" value="HlyD-like secretion proteins"/>
    <property type="match status" value="2"/>
</dbReference>
<dbReference type="Pfam" id="PF25917">
    <property type="entry name" value="BSH_RND"/>
    <property type="match status" value="1"/>
</dbReference>
<evidence type="ECO:0000259" key="2">
    <source>
        <dbReference type="Pfam" id="PF25917"/>
    </source>
</evidence>
<dbReference type="Gene3D" id="1.10.287.470">
    <property type="entry name" value="Helix hairpin bin"/>
    <property type="match status" value="2"/>
</dbReference>
<dbReference type="InterPro" id="IPR058625">
    <property type="entry name" value="MdtA-like_BSH"/>
</dbReference>
<comment type="similarity">
    <text evidence="1">Belongs to the membrane fusion protein (MFP) (TC 8.A.1) family.</text>
</comment>
<accession>A0AB73BFX6</accession>
<dbReference type="AlphaFoldDB" id="A0AB73BFX6"/>
<dbReference type="Gene3D" id="2.40.30.170">
    <property type="match status" value="1"/>
</dbReference>
<name>A0AB73BFX6_9GAMM</name>
<dbReference type="EMBL" id="SEUK01000050">
    <property type="protein sequence ID" value="KAA1159795.1"/>
    <property type="molecule type" value="Genomic_DNA"/>
</dbReference>
<evidence type="ECO:0000256" key="1">
    <source>
        <dbReference type="ARBA" id="ARBA00009477"/>
    </source>
</evidence>
<dbReference type="PANTHER" id="PTHR30438:SF1">
    <property type="entry name" value="36 KDA ANTIGEN"/>
    <property type="match status" value="1"/>
</dbReference>
<evidence type="ECO:0000313" key="4">
    <source>
        <dbReference type="Proteomes" id="UP000324162"/>
    </source>
</evidence>
<reference evidence="3 4" key="1">
    <citation type="submission" date="2019-01" db="EMBL/GenBank/DDBJ databases">
        <title>Genome sequences of marine Pseudoalteromonas species.</title>
        <authorList>
            <person name="Boraston A.B."/>
            <person name="Hehemann J.-H."/>
            <person name="Vickers C.J."/>
            <person name="Salama-Alber O."/>
            <person name="Abe K."/>
            <person name="Hettle A.J."/>
        </authorList>
    </citation>
    <scope>NUCLEOTIDE SEQUENCE [LARGE SCALE GENOMIC DNA]</scope>
    <source>
        <strain evidence="3 4">PS42</strain>
    </source>
</reference>
<dbReference type="Gene3D" id="2.40.50.100">
    <property type="match status" value="1"/>
</dbReference>
<comment type="caution">
    <text evidence="3">The sequence shown here is derived from an EMBL/GenBank/DDBJ whole genome shotgun (WGS) entry which is preliminary data.</text>
</comment>
<proteinExistence type="inferred from homology"/>
<sequence length="324" mass="35083">MKNKAILITAIVGVIAFIGFALLKITEPLPLVFQGQVEAREIDVAAKVTGRIHQILVREGDSVLTGDALFELESLEIAAKMAQATASRDAALAMSNKANNGTREEEVRMAESAWARADSAAELAQKTFERFDSLYKEGLISEQQHDEAQTKQKAAHDAEKAAKAQYDMTLNGARVEDKAAAKAVVAQAKGAIDEVSAYSAETHLTAPISGEIVQVLVDPGELAPAGFPVITIVDLSDSWVVLNVREDHLVNFKIGAKLMAKVPALGDQKIALSVYYIAPQADFATWRATRYSSGYDVKTFEVRMRPNEQIDGLRPGMSVLLSID</sequence>